<evidence type="ECO:0000313" key="15">
    <source>
        <dbReference type="Proteomes" id="UP000332933"/>
    </source>
</evidence>
<dbReference type="AlphaFoldDB" id="A0A485KJP3"/>
<keyword evidence="5" id="KW-0770">Synapse</keyword>
<evidence type="ECO:0000256" key="2">
    <source>
        <dbReference type="ARBA" id="ARBA00004173"/>
    </source>
</evidence>
<organism evidence="14 15">
    <name type="scientific">Aphanomyces stellatus</name>
    <dbReference type="NCBI Taxonomy" id="120398"/>
    <lineage>
        <taxon>Eukaryota</taxon>
        <taxon>Sar</taxon>
        <taxon>Stramenopiles</taxon>
        <taxon>Oomycota</taxon>
        <taxon>Saprolegniomycetes</taxon>
        <taxon>Saprolegniales</taxon>
        <taxon>Verrucalvaceae</taxon>
        <taxon>Aphanomyces</taxon>
    </lineage>
</organism>
<dbReference type="Pfam" id="PF00566">
    <property type="entry name" value="RabGAP-TBC"/>
    <property type="match status" value="1"/>
</dbReference>
<dbReference type="InterPro" id="IPR000195">
    <property type="entry name" value="Rab-GAP-TBC_dom"/>
</dbReference>
<dbReference type="EMBL" id="CAADRA010005115">
    <property type="protein sequence ID" value="VFT85113.1"/>
    <property type="molecule type" value="Genomic_DNA"/>
</dbReference>
<reference evidence="14 15" key="1">
    <citation type="submission" date="2019-03" db="EMBL/GenBank/DDBJ databases">
        <authorList>
            <person name="Gaulin E."/>
            <person name="Dumas B."/>
        </authorList>
    </citation>
    <scope>NUCLEOTIDE SEQUENCE [LARGE SCALE GENOMIC DNA]</scope>
    <source>
        <strain evidence="14">CBS 568.67</strain>
    </source>
</reference>
<evidence type="ECO:0000313" key="14">
    <source>
        <dbReference type="EMBL" id="VFT85113.1"/>
    </source>
</evidence>
<evidence type="ECO:0000256" key="3">
    <source>
        <dbReference type="ARBA" id="ARBA00004184"/>
    </source>
</evidence>
<evidence type="ECO:0000313" key="13">
    <source>
        <dbReference type="EMBL" id="KAF0701297.1"/>
    </source>
</evidence>
<dbReference type="SMART" id="SM00164">
    <property type="entry name" value="TBC"/>
    <property type="match status" value="1"/>
</dbReference>
<evidence type="ECO:0000256" key="4">
    <source>
        <dbReference type="ARBA" id="ARBA00009540"/>
    </source>
</evidence>
<evidence type="ECO:0000259" key="11">
    <source>
        <dbReference type="PROSITE" id="PS50086"/>
    </source>
</evidence>
<evidence type="ECO:0000256" key="6">
    <source>
        <dbReference type="ARBA" id="ARBA00023128"/>
    </source>
</evidence>
<name>A0A485KJP3_9STRA</name>
<evidence type="ECO:0000256" key="1">
    <source>
        <dbReference type="ARBA" id="ARBA00004156"/>
    </source>
</evidence>
<dbReference type="InterPro" id="IPR035969">
    <property type="entry name" value="Rab-GAP_TBC_sf"/>
</dbReference>
<evidence type="ECO:0000256" key="10">
    <source>
        <dbReference type="ARBA" id="ARBA00040604"/>
    </source>
</evidence>
<dbReference type="Gene3D" id="1.10.472.80">
    <property type="entry name" value="Ypt/Rab-GAP domain of gyp1p, domain 3"/>
    <property type="match status" value="1"/>
</dbReference>
<dbReference type="InterPro" id="IPR006571">
    <property type="entry name" value="TLDc_dom"/>
</dbReference>
<keyword evidence="8" id="KW-0968">Cytoplasmic vesicle</keyword>
<keyword evidence="7" id="KW-0472">Membrane</keyword>
<evidence type="ECO:0000259" key="12">
    <source>
        <dbReference type="PROSITE" id="PS51886"/>
    </source>
</evidence>
<comment type="subcellular location">
    <subcellularLocation>
        <location evidence="1">Cytoplasmic vesicle membrane</location>
    </subcellularLocation>
    <subcellularLocation>
        <location evidence="3">Endomembrane system</location>
        <topology evidence="3">Peripheral membrane protein</topology>
    </subcellularLocation>
    <subcellularLocation>
        <location evidence="2">Mitochondrion</location>
    </subcellularLocation>
    <subcellularLocation>
        <location evidence="9">Synapse</location>
    </subcellularLocation>
</comment>
<feature type="domain" description="TLDc" evidence="12">
    <location>
        <begin position="313"/>
        <end position="488"/>
    </location>
</feature>
<sequence>MQECRKGIPEAQRASVWLYLCCEDMVKQTYVDSSFAAANAEVFSSTGGVAPFVAPAAHATHIAFGGTANLVPYALTPEKFQAFHRLCVLFQHLHGVVYCPQLVDLIPLLLSTMTDASTYVAISALLKHQKQSGPTDVYHKVLTTRVADVTIVRIFKETLQWRYGKEAAALKAQHADSDEFFLAVFHRFFVGFFPLPVVYRILDSYLADGPKIFCRVLLAVFKLSRSVMTSCTATGQGWWDVLQAHTMSPTFDYDAMLANAYRSWYGFLFKKKNIANMHRVLERRTSLTITTPGDTHHHHVPLAMMNGHGAGSRLLQPVRDAIVTSWLPLSIQMKQFRLLYDAEVHGRHLDRLYAHTASSTSAMLVLVEVLLDQPVVVGVFTSHPIAPHPTFFGDHRCFAFQLTPWPVAFKLPTSPTSHSVHGVLKYILCQPTLLSFGISMGSSAASLELDEELMRGKSDTSDLFNSPPLAGDDAREFDVGGVEVYDFVL</sequence>
<dbReference type="EMBL" id="VJMH01005094">
    <property type="protein sequence ID" value="KAF0701297.1"/>
    <property type="molecule type" value="Genomic_DNA"/>
</dbReference>
<dbReference type="PROSITE" id="PS51886">
    <property type="entry name" value="TLDC"/>
    <property type="match status" value="1"/>
</dbReference>
<gene>
    <name evidence="14" type="primary">Aste57867_8226</name>
    <name evidence="13" type="ORF">As57867_008195</name>
    <name evidence="14" type="ORF">ASTE57867_8226</name>
</gene>
<dbReference type="GO" id="GO:0005739">
    <property type="term" value="C:mitochondrion"/>
    <property type="evidence" value="ECO:0007669"/>
    <property type="project" value="UniProtKB-SubCell"/>
</dbReference>
<dbReference type="SUPFAM" id="SSF47923">
    <property type="entry name" value="Ypt/Rab-GAP domain of gyp1p"/>
    <property type="match status" value="1"/>
</dbReference>
<dbReference type="Proteomes" id="UP000332933">
    <property type="component" value="Unassembled WGS sequence"/>
</dbReference>
<keyword evidence="15" id="KW-1185">Reference proteome</keyword>
<evidence type="ECO:0000256" key="5">
    <source>
        <dbReference type="ARBA" id="ARBA00023018"/>
    </source>
</evidence>
<dbReference type="OrthoDB" id="26679at2759"/>
<dbReference type="PANTHER" id="PTHR23354">
    <property type="entry name" value="NUCLEOLAR PROTEIN 7/ESTROGEN RECEPTOR COACTIVATOR-RELATED"/>
    <property type="match status" value="1"/>
</dbReference>
<proteinExistence type="inferred from homology"/>
<dbReference type="PANTHER" id="PTHR23354:SF62">
    <property type="entry name" value="MUSTARD, ISOFORM V"/>
    <property type="match status" value="1"/>
</dbReference>
<comment type="similarity">
    <text evidence="4">Belongs to the OXR1 family.</text>
</comment>
<dbReference type="GO" id="GO:0030659">
    <property type="term" value="C:cytoplasmic vesicle membrane"/>
    <property type="evidence" value="ECO:0007669"/>
    <property type="project" value="UniProtKB-SubCell"/>
</dbReference>
<dbReference type="Pfam" id="PF07534">
    <property type="entry name" value="TLD"/>
    <property type="match status" value="1"/>
</dbReference>
<evidence type="ECO:0000256" key="9">
    <source>
        <dbReference type="ARBA" id="ARBA00034103"/>
    </source>
</evidence>
<protein>
    <recommendedName>
        <fullName evidence="10">Oxidation resistance protein 1</fullName>
    </recommendedName>
</protein>
<dbReference type="SMART" id="SM00584">
    <property type="entry name" value="TLDc"/>
    <property type="match status" value="1"/>
</dbReference>
<reference evidence="13" key="2">
    <citation type="submission" date="2019-06" db="EMBL/GenBank/DDBJ databases">
        <title>Genomics analysis of Aphanomyces spp. identifies a new class of oomycete effector associated with host adaptation.</title>
        <authorList>
            <person name="Gaulin E."/>
        </authorList>
    </citation>
    <scope>NUCLEOTIDE SEQUENCE</scope>
    <source>
        <strain evidence="13">CBS 578.67</strain>
    </source>
</reference>
<accession>A0A485KJP3</accession>
<dbReference type="GO" id="GO:0012505">
    <property type="term" value="C:endomembrane system"/>
    <property type="evidence" value="ECO:0007669"/>
    <property type="project" value="UniProtKB-SubCell"/>
</dbReference>
<dbReference type="PROSITE" id="PS50086">
    <property type="entry name" value="TBC_RABGAP"/>
    <property type="match status" value="1"/>
</dbReference>
<evidence type="ECO:0000256" key="7">
    <source>
        <dbReference type="ARBA" id="ARBA00023136"/>
    </source>
</evidence>
<keyword evidence="6" id="KW-0496">Mitochondrion</keyword>
<feature type="domain" description="Rab-GAP TBC" evidence="11">
    <location>
        <begin position="7"/>
        <end position="209"/>
    </location>
</feature>
<evidence type="ECO:0000256" key="8">
    <source>
        <dbReference type="ARBA" id="ARBA00023329"/>
    </source>
</evidence>